<keyword evidence="1" id="KW-0378">Hydrolase</keyword>
<protein>
    <recommendedName>
        <fullName evidence="2">Nudix hydrolase domain-containing protein</fullName>
    </recommendedName>
</protein>
<dbReference type="InterPro" id="IPR015797">
    <property type="entry name" value="NUDIX_hydrolase-like_dom_sf"/>
</dbReference>
<dbReference type="Pfam" id="PF00293">
    <property type="entry name" value="NUDIX"/>
    <property type="match status" value="1"/>
</dbReference>
<gene>
    <name evidence="3" type="ORF">COX83_02710</name>
</gene>
<evidence type="ECO:0000313" key="3">
    <source>
        <dbReference type="EMBL" id="PIZ93096.1"/>
    </source>
</evidence>
<dbReference type="SUPFAM" id="SSF55811">
    <property type="entry name" value="Nudix"/>
    <property type="match status" value="1"/>
</dbReference>
<dbReference type="InterPro" id="IPR020084">
    <property type="entry name" value="NUDIX_hydrolase_CS"/>
</dbReference>
<evidence type="ECO:0000259" key="2">
    <source>
        <dbReference type="PROSITE" id="PS51462"/>
    </source>
</evidence>
<dbReference type="CDD" id="cd03424">
    <property type="entry name" value="NUDIX_ADPRase_Nudt5_UGPPase_Nudt14"/>
    <property type="match status" value="1"/>
</dbReference>
<dbReference type="PROSITE" id="PS00893">
    <property type="entry name" value="NUDIX_BOX"/>
    <property type="match status" value="1"/>
</dbReference>
<evidence type="ECO:0000256" key="1">
    <source>
        <dbReference type="ARBA" id="ARBA00022801"/>
    </source>
</evidence>
<reference evidence="4" key="1">
    <citation type="submission" date="2017-09" db="EMBL/GenBank/DDBJ databases">
        <title>Depth-based differentiation of microbial function through sediment-hosted aquifers and enrichment of novel symbionts in the deep terrestrial subsurface.</title>
        <authorList>
            <person name="Probst A.J."/>
            <person name="Ladd B."/>
            <person name="Jarett J.K."/>
            <person name="Geller-Mcgrath D.E."/>
            <person name="Sieber C.M.K."/>
            <person name="Emerson J.B."/>
            <person name="Anantharaman K."/>
            <person name="Thomas B.C."/>
            <person name="Malmstrom R."/>
            <person name="Stieglmeier M."/>
            <person name="Klingl A."/>
            <person name="Woyke T."/>
            <person name="Ryan C.M."/>
            <person name="Banfield J.F."/>
        </authorList>
    </citation>
    <scope>NUCLEOTIDE SEQUENCE [LARGE SCALE GENOMIC DNA]</scope>
</reference>
<feature type="domain" description="Nudix hydrolase" evidence="2">
    <location>
        <begin position="37"/>
        <end position="166"/>
    </location>
</feature>
<evidence type="ECO:0000313" key="4">
    <source>
        <dbReference type="Proteomes" id="UP000230078"/>
    </source>
</evidence>
<dbReference type="AlphaFoldDB" id="A0A2M7V3M1"/>
<dbReference type="GO" id="GO:0016787">
    <property type="term" value="F:hydrolase activity"/>
    <property type="evidence" value="ECO:0007669"/>
    <property type="project" value="UniProtKB-KW"/>
</dbReference>
<sequence length="184" mass="21246">MSDIPEQAKKVFSGVIFDVYQWEQELYDGSKATFERLTRPATLQVIAEVDGRIAMSDEEQPAKGRFLSLLGGRQEPNEDPLEGAKRELLEESGLVSDEWELWQTAEPYNKVVWTIYIYIARHCKKVEHPKHDAGEKITVKTYNFDEFIEATLSKEFCGHEVVEQILRMKLDPPKLEAFRKKILG</sequence>
<organism evidence="3 4">
    <name type="scientific">Candidatus Magasanikbacteria bacterium CG_4_10_14_0_2_um_filter_41_31</name>
    <dbReference type="NCBI Taxonomy" id="1974639"/>
    <lineage>
        <taxon>Bacteria</taxon>
        <taxon>Candidatus Magasanikiibacteriota</taxon>
    </lineage>
</organism>
<dbReference type="EMBL" id="PFPI01000034">
    <property type="protein sequence ID" value="PIZ93096.1"/>
    <property type="molecule type" value="Genomic_DNA"/>
</dbReference>
<comment type="caution">
    <text evidence="3">The sequence shown here is derived from an EMBL/GenBank/DDBJ whole genome shotgun (WGS) entry which is preliminary data.</text>
</comment>
<name>A0A2M7V3M1_9BACT</name>
<accession>A0A2M7V3M1</accession>
<dbReference type="InterPro" id="IPR000086">
    <property type="entry name" value="NUDIX_hydrolase_dom"/>
</dbReference>
<proteinExistence type="predicted"/>
<dbReference type="PROSITE" id="PS51462">
    <property type="entry name" value="NUDIX"/>
    <property type="match status" value="1"/>
</dbReference>
<dbReference type="Proteomes" id="UP000230078">
    <property type="component" value="Unassembled WGS sequence"/>
</dbReference>
<dbReference type="Gene3D" id="3.90.79.10">
    <property type="entry name" value="Nucleoside Triphosphate Pyrophosphohydrolase"/>
    <property type="match status" value="1"/>
</dbReference>